<comment type="caution">
    <text evidence="9">Lacks conserved residue(s) required for the propagation of feature annotation.</text>
</comment>
<feature type="region of interest" description="Disordered" evidence="12">
    <location>
        <begin position="182"/>
        <end position="211"/>
    </location>
</feature>
<dbReference type="PRINTS" id="PR01243">
    <property type="entry name" value="NUCDPKINASE"/>
</dbReference>
<name>A0AAW1SW03_9CHLO</name>
<comment type="similarity">
    <text evidence="9 10">Belongs to the NDK family.</text>
</comment>
<dbReference type="EC" id="2.7.4.6" evidence="11"/>
<protein>
    <recommendedName>
        <fullName evidence="11">Nucleoside diphosphate kinase</fullName>
        <ecNumber evidence="11">2.7.4.6</ecNumber>
    </recommendedName>
</protein>
<dbReference type="InterPro" id="IPR006602">
    <property type="entry name" value="DM10_dom"/>
</dbReference>
<evidence type="ECO:0000256" key="11">
    <source>
        <dbReference type="RuleBase" id="RU004013"/>
    </source>
</evidence>
<evidence type="ECO:0000256" key="7">
    <source>
        <dbReference type="ARBA" id="ARBA00023212"/>
    </source>
</evidence>
<feature type="binding site" evidence="9">
    <location>
        <position position="101"/>
    </location>
    <ligand>
        <name>ATP</name>
        <dbReference type="ChEBI" id="CHEBI:30616"/>
    </ligand>
</feature>
<evidence type="ECO:0000256" key="2">
    <source>
        <dbReference type="ARBA" id="ARBA00000937"/>
    </source>
</evidence>
<evidence type="ECO:0000256" key="8">
    <source>
        <dbReference type="ARBA" id="ARBA00023273"/>
    </source>
</evidence>
<feature type="domain" description="DM10" evidence="13">
    <location>
        <begin position="5"/>
        <end position="93"/>
    </location>
</feature>
<dbReference type="InterPro" id="IPR037993">
    <property type="entry name" value="NDPk7B"/>
</dbReference>
<keyword evidence="11" id="KW-0808">Transferase</keyword>
<reference evidence="14 15" key="1">
    <citation type="journal article" date="2024" name="Nat. Commun.">
        <title>Phylogenomics reveals the evolutionary origins of lichenization in chlorophyte algae.</title>
        <authorList>
            <person name="Puginier C."/>
            <person name="Libourel C."/>
            <person name="Otte J."/>
            <person name="Skaloud P."/>
            <person name="Haon M."/>
            <person name="Grisel S."/>
            <person name="Petersen M."/>
            <person name="Berrin J.G."/>
            <person name="Delaux P.M."/>
            <person name="Dal Grande F."/>
            <person name="Keller J."/>
        </authorList>
    </citation>
    <scope>NUCLEOTIDE SEQUENCE [LARGE SCALE GENOMIC DNA]</scope>
    <source>
        <strain evidence="14 15">SAG 2523</strain>
    </source>
</reference>
<evidence type="ECO:0000256" key="1">
    <source>
        <dbReference type="ARBA" id="ARBA00000082"/>
    </source>
</evidence>
<feature type="binding site" evidence="9">
    <location>
        <position position="147"/>
    </location>
    <ligand>
        <name>ATP</name>
        <dbReference type="ChEBI" id="CHEBI:30616"/>
    </ligand>
</feature>
<dbReference type="Proteomes" id="UP001485043">
    <property type="component" value="Unassembled WGS sequence"/>
</dbReference>
<keyword evidence="6" id="KW-0378">Hydrolase</keyword>
<dbReference type="PROSITE" id="PS00469">
    <property type="entry name" value="NDPK"/>
    <property type="match status" value="1"/>
</dbReference>
<dbReference type="SMART" id="SM00676">
    <property type="entry name" value="DM10"/>
    <property type="match status" value="1"/>
</dbReference>
<comment type="subcellular location">
    <subcellularLocation>
        <location evidence="3">Cell projection</location>
        <location evidence="3">Cilium</location>
    </subcellularLocation>
    <subcellularLocation>
        <location evidence="4">Cytoplasm</location>
        <location evidence="4">Cytoskeleton</location>
    </subcellularLocation>
</comment>
<evidence type="ECO:0000256" key="10">
    <source>
        <dbReference type="RuleBase" id="RU004011"/>
    </source>
</evidence>
<dbReference type="GO" id="GO:0006183">
    <property type="term" value="P:GTP biosynthetic process"/>
    <property type="evidence" value="ECO:0007669"/>
    <property type="project" value="InterPro"/>
</dbReference>
<dbReference type="PROSITE" id="PS51336">
    <property type="entry name" value="DM10"/>
    <property type="match status" value="1"/>
</dbReference>
<evidence type="ECO:0000313" key="14">
    <source>
        <dbReference type="EMBL" id="KAK9861248.1"/>
    </source>
</evidence>
<organism evidence="14 15">
    <name type="scientific">Apatococcus fuscideae</name>
    <dbReference type="NCBI Taxonomy" id="2026836"/>
    <lineage>
        <taxon>Eukaryota</taxon>
        <taxon>Viridiplantae</taxon>
        <taxon>Chlorophyta</taxon>
        <taxon>core chlorophytes</taxon>
        <taxon>Trebouxiophyceae</taxon>
        <taxon>Chlorellales</taxon>
        <taxon>Chlorellaceae</taxon>
        <taxon>Apatococcus</taxon>
    </lineage>
</organism>
<keyword evidence="7" id="KW-0206">Cytoskeleton</keyword>
<dbReference type="InterPro" id="IPR023005">
    <property type="entry name" value="Nucleoside_diP_kinase_AS"/>
</dbReference>
<evidence type="ECO:0000259" key="13">
    <source>
        <dbReference type="PROSITE" id="PS51336"/>
    </source>
</evidence>
<comment type="catalytic activity">
    <reaction evidence="1 11">
        <text>a 2'-deoxyribonucleoside 5'-diphosphate + ATP = a 2'-deoxyribonucleoside 5'-triphosphate + ADP</text>
        <dbReference type="Rhea" id="RHEA:44640"/>
        <dbReference type="ChEBI" id="CHEBI:30616"/>
        <dbReference type="ChEBI" id="CHEBI:61560"/>
        <dbReference type="ChEBI" id="CHEBI:73316"/>
        <dbReference type="ChEBI" id="CHEBI:456216"/>
        <dbReference type="EC" id="2.7.4.6"/>
    </reaction>
</comment>
<dbReference type="SMART" id="SM00562">
    <property type="entry name" value="NDK"/>
    <property type="match status" value="2"/>
</dbReference>
<feature type="binding site" evidence="9">
    <location>
        <position position="205"/>
    </location>
    <ligand>
        <name>ATP</name>
        <dbReference type="ChEBI" id="CHEBI:30616"/>
    </ligand>
</feature>
<dbReference type="InterPro" id="IPR036850">
    <property type="entry name" value="NDK-like_dom_sf"/>
</dbReference>
<feature type="binding site" evidence="9">
    <location>
        <position position="181"/>
    </location>
    <ligand>
        <name>ATP</name>
        <dbReference type="ChEBI" id="CHEBI:30616"/>
    </ligand>
</feature>
<dbReference type="GO" id="GO:0006241">
    <property type="term" value="P:CTP biosynthetic process"/>
    <property type="evidence" value="ECO:0007669"/>
    <property type="project" value="InterPro"/>
</dbReference>
<feature type="active site" description="Pros-phosphohistidine intermediate" evidence="9">
    <location>
        <position position="357"/>
    </location>
</feature>
<dbReference type="Gene3D" id="3.30.70.141">
    <property type="entry name" value="Nucleoside diphosphate kinase-like domain"/>
    <property type="match status" value="2"/>
</dbReference>
<feature type="active site" description="Pros-phosphohistidine intermediate" evidence="9">
    <location>
        <position position="208"/>
    </location>
</feature>
<dbReference type="GO" id="GO:0005879">
    <property type="term" value="C:axonemal microtubule"/>
    <property type="evidence" value="ECO:0007669"/>
    <property type="project" value="TreeGrafter"/>
</dbReference>
<evidence type="ECO:0000256" key="3">
    <source>
        <dbReference type="ARBA" id="ARBA00004138"/>
    </source>
</evidence>
<dbReference type="CDD" id="cd04412">
    <property type="entry name" value="NDPk7B"/>
    <property type="match status" value="1"/>
</dbReference>
<dbReference type="InterPro" id="IPR034907">
    <property type="entry name" value="NDK-like_dom"/>
</dbReference>
<feature type="binding site" evidence="9">
    <location>
        <position position="195"/>
    </location>
    <ligand>
        <name>ATP</name>
        <dbReference type="ChEBI" id="CHEBI:30616"/>
    </ligand>
</feature>
<dbReference type="GO" id="GO:0006228">
    <property type="term" value="P:UTP biosynthetic process"/>
    <property type="evidence" value="ECO:0007669"/>
    <property type="project" value="InterPro"/>
</dbReference>
<dbReference type="PANTHER" id="PTHR43109:SF2">
    <property type="entry name" value="NUCLEOSIDE DIPHOSPHATE KINASE 7"/>
    <property type="match status" value="1"/>
</dbReference>
<dbReference type="GO" id="GO:0016787">
    <property type="term" value="F:hydrolase activity"/>
    <property type="evidence" value="ECO:0007669"/>
    <property type="project" value="UniProtKB-KW"/>
</dbReference>
<feature type="binding site" evidence="9">
    <location>
        <position position="175"/>
    </location>
    <ligand>
        <name>ATP</name>
        <dbReference type="ChEBI" id="CHEBI:30616"/>
    </ligand>
</feature>
<gene>
    <name evidence="14" type="ORF">WJX84_000319</name>
</gene>
<dbReference type="InterPro" id="IPR001564">
    <property type="entry name" value="Nucleoside_diP_kinase"/>
</dbReference>
<keyword evidence="5" id="KW-0963">Cytoplasm</keyword>
<dbReference type="PANTHER" id="PTHR43109">
    <property type="entry name" value="NUCLEOSIDE DIPHOSPHATE KINASE 7"/>
    <property type="match status" value="1"/>
</dbReference>
<keyword evidence="8" id="KW-0966">Cell projection</keyword>
<evidence type="ECO:0000256" key="9">
    <source>
        <dbReference type="PROSITE-ProRule" id="PRU00706"/>
    </source>
</evidence>
<comment type="catalytic activity">
    <reaction evidence="2">
        <text>a ribonucleoside 5'-diphosphate + ATP = a ribonucleoside 5'-triphosphate + ADP</text>
        <dbReference type="Rhea" id="RHEA:18113"/>
        <dbReference type="ChEBI" id="CHEBI:30616"/>
        <dbReference type="ChEBI" id="CHEBI:57930"/>
        <dbReference type="ChEBI" id="CHEBI:61557"/>
        <dbReference type="ChEBI" id="CHEBI:456216"/>
        <dbReference type="EC" id="2.7.4.6"/>
    </reaction>
</comment>
<dbReference type="SUPFAM" id="SSF54919">
    <property type="entry name" value="Nucleoside diphosphate kinase, NDK"/>
    <property type="match status" value="2"/>
</dbReference>
<proteinExistence type="inferred from homology"/>
<dbReference type="FunFam" id="3.30.70.141:FF:000010">
    <property type="entry name" value="Nucleoside diphosphate kinase 7"/>
    <property type="match status" value="1"/>
</dbReference>
<evidence type="ECO:0000256" key="6">
    <source>
        <dbReference type="ARBA" id="ARBA00022801"/>
    </source>
</evidence>
<dbReference type="EMBL" id="JALJOV010000788">
    <property type="protein sequence ID" value="KAK9861248.1"/>
    <property type="molecule type" value="Genomic_DNA"/>
</dbReference>
<evidence type="ECO:0000256" key="12">
    <source>
        <dbReference type="SAM" id="MobiDB-lite"/>
    </source>
</evidence>
<comment type="caution">
    <text evidence="14">The sequence shown here is derived from an EMBL/GenBank/DDBJ whole genome shotgun (WGS) entry which is preliminary data.</text>
</comment>
<accession>A0AAW1SW03</accession>
<keyword evidence="11" id="KW-0067">ATP-binding</keyword>
<keyword evidence="11" id="KW-0418">Kinase</keyword>
<dbReference type="PROSITE" id="PS51374">
    <property type="entry name" value="NDPK_LIKE"/>
    <property type="match status" value="2"/>
</dbReference>
<evidence type="ECO:0000256" key="5">
    <source>
        <dbReference type="ARBA" id="ARBA00022490"/>
    </source>
</evidence>
<evidence type="ECO:0000313" key="15">
    <source>
        <dbReference type="Proteomes" id="UP001485043"/>
    </source>
</evidence>
<keyword evidence="15" id="KW-1185">Reference proteome</keyword>
<keyword evidence="11" id="KW-0547">Nucleotide-binding</keyword>
<dbReference type="AlphaFoldDB" id="A0AAW1SW03"/>
<dbReference type="GO" id="GO:0004550">
    <property type="term" value="F:nucleoside diphosphate kinase activity"/>
    <property type="evidence" value="ECO:0007669"/>
    <property type="project" value="UniProtKB-EC"/>
</dbReference>
<sequence length="379" mass="41933">MVGIISERYAFVAQWLDPASEILWKYQVFWYPDTSEAEMYDIKNRRKMLHRTRLPELKTADFYLGNTVCIYSRQLHLLEYGDSFTADRLSATQEQTLAMVKPDALKNFGAILGAVEAAGFTVGRLRMCQLTPAIAQGFYAVHADRPFFGPLTKFMSSGRIVAMELVAPGAIRKWRDLLGPTNSATARQEAPSSLRARFGSDNTRNACHGSDAPETAAQESAFFFNRSIGRCCSGSNTTLALIKPHAVRSRRMGEIVQAVQQNFDVTAAEMFTFDAVNAGEFLEVYRGVLPSAEYAGLIDELTSGAFLALEVSSQDGSSPVEALRHFCGPADPDMAKILRPGSLRALYGQNKVQNAVHCTDLEEDGDLETKYFFDIMQPS</sequence>
<dbReference type="Pfam" id="PF00334">
    <property type="entry name" value="NDK"/>
    <property type="match status" value="2"/>
</dbReference>
<dbReference type="GO" id="GO:0005524">
    <property type="term" value="F:ATP binding"/>
    <property type="evidence" value="ECO:0007669"/>
    <property type="project" value="UniProtKB-KW"/>
</dbReference>
<evidence type="ECO:0000256" key="4">
    <source>
        <dbReference type="ARBA" id="ARBA00004245"/>
    </source>
</evidence>